<proteinExistence type="inferred from homology"/>
<dbReference type="InterPro" id="IPR012337">
    <property type="entry name" value="RNaseH-like_sf"/>
</dbReference>
<dbReference type="Pfam" id="PF00075">
    <property type="entry name" value="RNase_H"/>
    <property type="match status" value="1"/>
</dbReference>
<feature type="domain" description="RNase H type-1" evidence="8">
    <location>
        <begin position="40"/>
        <end position="191"/>
    </location>
</feature>
<reference evidence="9" key="1">
    <citation type="submission" date="2022-01" db="EMBL/GenBank/DDBJ databases">
        <title>Genome Sequence Resource for Two Populations of Ditylenchus destructor, the Migratory Endoparasitic Phytonematode.</title>
        <authorList>
            <person name="Zhang H."/>
            <person name="Lin R."/>
            <person name="Xie B."/>
        </authorList>
    </citation>
    <scope>NUCLEOTIDE SEQUENCE</scope>
    <source>
        <strain evidence="9">BazhouSP</strain>
    </source>
</reference>
<gene>
    <name evidence="9" type="ORF">DdX_00139</name>
</gene>
<dbReference type="AlphaFoldDB" id="A0AAD4NJH0"/>
<dbReference type="Proteomes" id="UP001201812">
    <property type="component" value="Unassembled WGS sequence"/>
</dbReference>
<comment type="caution">
    <text evidence="9">The sequence shown here is derived from an EMBL/GenBank/DDBJ whole genome shotgun (WGS) entry which is preliminary data.</text>
</comment>
<dbReference type="EMBL" id="JAKKPZ010000001">
    <property type="protein sequence ID" value="KAI1727990.1"/>
    <property type="molecule type" value="Genomic_DNA"/>
</dbReference>
<name>A0AAD4NJH0_9BILA</name>
<dbReference type="Gene3D" id="3.30.420.10">
    <property type="entry name" value="Ribonuclease H-like superfamily/Ribonuclease H"/>
    <property type="match status" value="1"/>
</dbReference>
<dbReference type="SUPFAM" id="SSF53098">
    <property type="entry name" value="Ribonuclease H-like"/>
    <property type="match status" value="1"/>
</dbReference>
<dbReference type="InterPro" id="IPR037056">
    <property type="entry name" value="RNase_H1_N_sf"/>
</dbReference>
<dbReference type="PROSITE" id="PS50879">
    <property type="entry name" value="RNASE_H_1"/>
    <property type="match status" value="1"/>
</dbReference>
<keyword evidence="6" id="KW-0255">Endonuclease</keyword>
<dbReference type="GO" id="GO:0004523">
    <property type="term" value="F:RNA-DNA hybrid ribonuclease activity"/>
    <property type="evidence" value="ECO:0007669"/>
    <property type="project" value="UniProtKB-EC"/>
</dbReference>
<evidence type="ECO:0000256" key="5">
    <source>
        <dbReference type="ARBA" id="ARBA00022723"/>
    </source>
</evidence>
<dbReference type="InterPro" id="IPR036397">
    <property type="entry name" value="RNaseH_sf"/>
</dbReference>
<accession>A0AAD4NJH0</accession>
<evidence type="ECO:0000256" key="2">
    <source>
        <dbReference type="ARBA" id="ARBA00005300"/>
    </source>
</evidence>
<evidence type="ECO:0000313" key="10">
    <source>
        <dbReference type="Proteomes" id="UP001201812"/>
    </source>
</evidence>
<dbReference type="Pfam" id="PF01693">
    <property type="entry name" value="Cauli_VI"/>
    <property type="match status" value="1"/>
</dbReference>
<comment type="catalytic activity">
    <reaction evidence="1">
        <text>Endonucleolytic cleavage to 5'-phosphomonoester.</text>
        <dbReference type="EC" id="3.1.26.4"/>
    </reaction>
</comment>
<keyword evidence="5" id="KW-0479">Metal-binding</keyword>
<dbReference type="InterPro" id="IPR002156">
    <property type="entry name" value="RNaseH_domain"/>
</dbReference>
<protein>
    <recommendedName>
        <fullName evidence="3">ribonuclease H</fullName>
        <ecNumber evidence="3">3.1.26.4</ecNumber>
    </recommendedName>
</protein>
<comment type="similarity">
    <text evidence="2">Belongs to the RNase H family.</text>
</comment>
<evidence type="ECO:0000259" key="8">
    <source>
        <dbReference type="PROSITE" id="PS50879"/>
    </source>
</evidence>
<organism evidence="9 10">
    <name type="scientific">Ditylenchus destructor</name>
    <dbReference type="NCBI Taxonomy" id="166010"/>
    <lineage>
        <taxon>Eukaryota</taxon>
        <taxon>Metazoa</taxon>
        <taxon>Ecdysozoa</taxon>
        <taxon>Nematoda</taxon>
        <taxon>Chromadorea</taxon>
        <taxon>Rhabditida</taxon>
        <taxon>Tylenchina</taxon>
        <taxon>Tylenchomorpha</taxon>
        <taxon>Sphaerularioidea</taxon>
        <taxon>Anguinidae</taxon>
        <taxon>Anguininae</taxon>
        <taxon>Ditylenchus</taxon>
    </lineage>
</organism>
<dbReference type="GO" id="GO:0043137">
    <property type="term" value="P:DNA replication, removal of RNA primer"/>
    <property type="evidence" value="ECO:0007669"/>
    <property type="project" value="TreeGrafter"/>
</dbReference>
<dbReference type="Gene3D" id="3.40.970.10">
    <property type="entry name" value="Ribonuclease H1, N-terminal domain"/>
    <property type="match status" value="1"/>
</dbReference>
<dbReference type="GO" id="GO:0003676">
    <property type="term" value="F:nucleic acid binding"/>
    <property type="evidence" value="ECO:0007669"/>
    <property type="project" value="InterPro"/>
</dbReference>
<evidence type="ECO:0000256" key="3">
    <source>
        <dbReference type="ARBA" id="ARBA00012180"/>
    </source>
</evidence>
<dbReference type="GO" id="GO:0046872">
    <property type="term" value="F:metal ion binding"/>
    <property type="evidence" value="ECO:0007669"/>
    <property type="project" value="UniProtKB-KW"/>
</dbReference>
<keyword evidence="4" id="KW-0540">Nuclease</keyword>
<keyword evidence="7" id="KW-0378">Hydrolase</keyword>
<dbReference type="InterPro" id="IPR050092">
    <property type="entry name" value="RNase_H"/>
</dbReference>
<dbReference type="CDD" id="cd09280">
    <property type="entry name" value="RNase_HI_eukaryote_like"/>
    <property type="match status" value="1"/>
</dbReference>
<dbReference type="PANTHER" id="PTHR10642">
    <property type="entry name" value="RIBONUCLEASE H1"/>
    <property type="match status" value="1"/>
</dbReference>
<evidence type="ECO:0000256" key="4">
    <source>
        <dbReference type="ARBA" id="ARBA00022722"/>
    </source>
</evidence>
<evidence type="ECO:0000256" key="7">
    <source>
        <dbReference type="ARBA" id="ARBA00022801"/>
    </source>
</evidence>
<evidence type="ECO:0000313" key="9">
    <source>
        <dbReference type="EMBL" id="KAI1727990.1"/>
    </source>
</evidence>
<evidence type="ECO:0000256" key="6">
    <source>
        <dbReference type="ARBA" id="ARBA00022759"/>
    </source>
</evidence>
<keyword evidence="10" id="KW-1185">Reference proteome</keyword>
<sequence length="200" mass="23038">MISYYAVTHGRNPGIYTSFRNCRYQRHPDWPWHYNVGFHVYGIHVVYTDGSCKRNGYPDAKAGYGVFWGDDNPDNVAAPLLGNVQTNNRAELQAIIVALKQAKGHNFDHVVVRTDSKYTIDCVDDYVVNWRQNRWTKTNGEPVKNVDLLIQLCNLREECYDEGMNVQLQYTASKRIYGNRKADYLAKKGADMAEFCNRSQ</sequence>
<dbReference type="EC" id="3.1.26.4" evidence="3"/>
<evidence type="ECO:0000256" key="1">
    <source>
        <dbReference type="ARBA" id="ARBA00000077"/>
    </source>
</evidence>
<dbReference type="InterPro" id="IPR011320">
    <property type="entry name" value="RNase_H1_N"/>
</dbReference>
<dbReference type="PANTHER" id="PTHR10642:SF26">
    <property type="entry name" value="RIBONUCLEASE H1"/>
    <property type="match status" value="1"/>
</dbReference>